<dbReference type="Pfam" id="PF03009">
    <property type="entry name" value="GDPD"/>
    <property type="match status" value="1"/>
</dbReference>
<dbReference type="PANTHER" id="PTHR46211:SF1">
    <property type="entry name" value="GLYCEROPHOSPHODIESTER PHOSPHODIESTERASE, CYTOPLASMIC"/>
    <property type="match status" value="1"/>
</dbReference>
<dbReference type="PANTHER" id="PTHR46211">
    <property type="entry name" value="GLYCEROPHOSPHORYL DIESTER PHOSPHODIESTERASE"/>
    <property type="match status" value="1"/>
</dbReference>
<dbReference type="RefSeq" id="WP_345932657.1">
    <property type="nucleotide sequence ID" value="NZ_JBBKTV010000003.1"/>
</dbReference>
<reference evidence="3 4" key="1">
    <citation type="submission" date="2024-03" db="EMBL/GenBank/DDBJ databases">
        <title>High-quality draft genome sequencing of Tistrella sp. BH-R2-4.</title>
        <authorList>
            <person name="Dong C."/>
        </authorList>
    </citation>
    <scope>NUCLEOTIDE SEQUENCE [LARGE SCALE GENOMIC DNA]</scope>
    <source>
        <strain evidence="3 4">BH-R2-4</strain>
    </source>
</reference>
<evidence type="ECO:0000256" key="1">
    <source>
        <dbReference type="SAM" id="MobiDB-lite"/>
    </source>
</evidence>
<evidence type="ECO:0000259" key="2">
    <source>
        <dbReference type="PROSITE" id="PS51704"/>
    </source>
</evidence>
<feature type="region of interest" description="Disordered" evidence="1">
    <location>
        <begin position="293"/>
        <end position="316"/>
    </location>
</feature>
<name>A0ABU9YGT5_9PROT</name>
<dbReference type="Gene3D" id="3.20.20.190">
    <property type="entry name" value="Phosphatidylinositol (PI) phosphodiesterase"/>
    <property type="match status" value="1"/>
</dbReference>
<keyword evidence="4" id="KW-1185">Reference proteome</keyword>
<evidence type="ECO:0000313" key="4">
    <source>
        <dbReference type="Proteomes" id="UP001413721"/>
    </source>
</evidence>
<dbReference type="InterPro" id="IPR030395">
    <property type="entry name" value="GP_PDE_dom"/>
</dbReference>
<dbReference type="EMBL" id="JBBKTW010000002">
    <property type="protein sequence ID" value="MEN2987936.1"/>
    <property type="molecule type" value="Genomic_DNA"/>
</dbReference>
<evidence type="ECO:0000313" key="3">
    <source>
        <dbReference type="EMBL" id="MEN2987936.1"/>
    </source>
</evidence>
<feature type="compositionally biased region" description="Pro residues" evidence="1">
    <location>
        <begin position="307"/>
        <end position="316"/>
    </location>
</feature>
<comment type="caution">
    <text evidence="3">The sequence shown here is derived from an EMBL/GenBank/DDBJ whole genome shotgun (WGS) entry which is preliminary data.</text>
</comment>
<sequence>MASPATGPRRKLPVDLPRGRLIAHRGGAAHAPENTLQALAGAAMLGTDWAEIDIRLTACGTPVLMHDADIRATTDAAGRVSALTAAQVAVLDAGAWFGTADALASREPPPTLARALGLAARIGLGIDLDLKLDAHGTTTATATAAARLVGAVAGALAGAGMPQRRIILTSAAPEVLAAAARLLPQVPRGPVLRRPGDIGRAGMAACIADGDVLVLNACRFGPARIRAMRAAAVAATGTAPMILLYGSGSHRRLNRRFTAGADAAIVDAPDRLFGAPLPTPLLPVALRRWRNARRRKGAPSTAAGGGPIPPSPVRVG</sequence>
<accession>A0ABU9YGT5</accession>
<organism evidence="3 4">
    <name type="scientific">Tistrella arctica</name>
    <dbReference type="NCBI Taxonomy" id="3133430"/>
    <lineage>
        <taxon>Bacteria</taxon>
        <taxon>Pseudomonadati</taxon>
        <taxon>Pseudomonadota</taxon>
        <taxon>Alphaproteobacteria</taxon>
        <taxon>Geminicoccales</taxon>
        <taxon>Geminicoccaceae</taxon>
        <taxon>Tistrella</taxon>
    </lineage>
</organism>
<gene>
    <name evidence="3" type="ORF">WG926_06450</name>
</gene>
<proteinExistence type="predicted"/>
<dbReference type="PROSITE" id="PS51704">
    <property type="entry name" value="GP_PDE"/>
    <property type="match status" value="1"/>
</dbReference>
<feature type="domain" description="GP-PDE" evidence="2">
    <location>
        <begin position="19"/>
        <end position="276"/>
    </location>
</feature>
<dbReference type="InterPro" id="IPR017946">
    <property type="entry name" value="PLC-like_Pdiesterase_TIM-brl"/>
</dbReference>
<protein>
    <submittedName>
        <fullName evidence="3">Glycerophosphodiester phosphodiesterase family protein</fullName>
    </submittedName>
</protein>
<dbReference type="Proteomes" id="UP001413721">
    <property type="component" value="Unassembled WGS sequence"/>
</dbReference>
<dbReference type="SUPFAM" id="SSF51695">
    <property type="entry name" value="PLC-like phosphodiesterases"/>
    <property type="match status" value="1"/>
</dbReference>